<dbReference type="AlphaFoldDB" id="A0A367ZKV6"/>
<evidence type="ECO:0000313" key="2">
    <source>
        <dbReference type="EMBL" id="RCK78680.1"/>
    </source>
</evidence>
<keyword evidence="1" id="KW-1133">Transmembrane helix</keyword>
<dbReference type="Gene3D" id="3.30.450.20">
    <property type="entry name" value="PAS domain"/>
    <property type="match status" value="1"/>
</dbReference>
<reference evidence="2 3" key="1">
    <citation type="submission" date="2018-05" db="EMBL/GenBank/DDBJ databases">
        <title>A metagenomic window into the 2 km-deep terrestrial subsurface aquifer revealed taxonomically and functionally diverse microbial community comprising novel uncultured bacterial lineages.</title>
        <authorList>
            <person name="Kadnikov V.V."/>
            <person name="Mardanov A.V."/>
            <person name="Beletsky A.V."/>
            <person name="Banks D."/>
            <person name="Pimenov N.V."/>
            <person name="Frank Y.A."/>
            <person name="Karnachuk O.V."/>
            <person name="Ravin N.V."/>
        </authorList>
    </citation>
    <scope>NUCLEOTIDE SEQUENCE [LARGE SCALE GENOMIC DNA]</scope>
    <source>
        <strain evidence="2">BY5</strain>
    </source>
</reference>
<gene>
    <name evidence="2" type="ORF">OZSIB_1207</name>
</gene>
<evidence type="ECO:0008006" key="4">
    <source>
        <dbReference type="Google" id="ProtNLM"/>
    </source>
</evidence>
<feature type="transmembrane region" description="Helical" evidence="1">
    <location>
        <begin position="441"/>
        <end position="466"/>
    </location>
</feature>
<protein>
    <recommendedName>
        <fullName evidence="4">Cache domain-containing protein</fullName>
    </recommendedName>
</protein>
<organism evidence="2 3">
    <name type="scientific">Candidatus Ozemobacter sibiricus</name>
    <dbReference type="NCBI Taxonomy" id="2268124"/>
    <lineage>
        <taxon>Bacteria</taxon>
        <taxon>Candidatus Ozemobacteria</taxon>
        <taxon>Candidatus Ozemobacterales</taxon>
        <taxon>Candidatus Ozemobacteraceae</taxon>
        <taxon>Candidatus Ozemobacter</taxon>
    </lineage>
</organism>
<keyword evidence="1" id="KW-0472">Membrane</keyword>
<keyword evidence="1" id="KW-0812">Transmembrane</keyword>
<accession>A0A367ZKV6</accession>
<proteinExistence type="predicted"/>
<sequence>MPALKPAATAPAALGPTRLVSPVVVVQIVTGLLALAIVWLSLDFARQDREARAAGVRQRLGALATVAADGIARGLFGARDTLRLLSRLPMMRQVRRTGWLSDRLAALETWTAELPERCETGWQTWRELTHALRQDLRLTVDVGLAGLRRWFYDLGLLTAAEPWLDDLDGRLGGWLTGRAGNRGLGSSSVFDFGGSTRRGELALGEGLAEAMRSLLAGLAVPARLLDAALVPGPLQPADLTEINRVLAVSLSDRDLIRSLTVRDLRGRRLAGVTEIGDEIDLFTGWMVRAAQANRSFYPGPVLFAEGLGRPLWQMAVPLRDQERQPFALLTAQVDLAFLADLAGKTRLGQGTHLMVVDEEGVIIGHPRLSLIAAQANASRANPAVPAVLHGQEGVEELRVGGIPHFVAYRALKTLDQNSLPGWGVLVLAPVAEVLPSGLASILVAVAVAAGGLFILLYVSTMVLAWVEDEYGG</sequence>
<dbReference type="EMBL" id="QOQW01000020">
    <property type="protein sequence ID" value="RCK78680.1"/>
    <property type="molecule type" value="Genomic_DNA"/>
</dbReference>
<comment type="caution">
    <text evidence="2">The sequence shown here is derived from an EMBL/GenBank/DDBJ whole genome shotgun (WGS) entry which is preliminary data.</text>
</comment>
<evidence type="ECO:0000313" key="3">
    <source>
        <dbReference type="Proteomes" id="UP000252355"/>
    </source>
</evidence>
<dbReference type="Proteomes" id="UP000252355">
    <property type="component" value="Unassembled WGS sequence"/>
</dbReference>
<feature type="transmembrane region" description="Helical" evidence="1">
    <location>
        <begin position="20"/>
        <end position="42"/>
    </location>
</feature>
<name>A0A367ZKV6_9BACT</name>
<dbReference type="CDD" id="cd12912">
    <property type="entry name" value="PDC2_MCP_like"/>
    <property type="match status" value="1"/>
</dbReference>
<evidence type="ECO:0000256" key="1">
    <source>
        <dbReference type="SAM" id="Phobius"/>
    </source>
</evidence>